<dbReference type="Proteomes" id="UP001148662">
    <property type="component" value="Unassembled WGS sequence"/>
</dbReference>
<evidence type="ECO:0000313" key="1">
    <source>
        <dbReference type="EMBL" id="KAJ3548585.1"/>
    </source>
</evidence>
<comment type="caution">
    <text evidence="1">The sequence shown here is derived from an EMBL/GenBank/DDBJ whole genome shotgun (WGS) entry which is preliminary data.</text>
</comment>
<accession>A0ACC1SY17</accession>
<keyword evidence="2" id="KW-1185">Reference proteome</keyword>
<gene>
    <name evidence="1" type="ORF">NM688_g5277</name>
</gene>
<proteinExistence type="predicted"/>
<evidence type="ECO:0000313" key="2">
    <source>
        <dbReference type="Proteomes" id="UP001148662"/>
    </source>
</evidence>
<protein>
    <submittedName>
        <fullName evidence="1">Uncharacterized protein</fullName>
    </submittedName>
</protein>
<dbReference type="EMBL" id="JANHOG010000957">
    <property type="protein sequence ID" value="KAJ3548585.1"/>
    <property type="molecule type" value="Genomic_DNA"/>
</dbReference>
<name>A0ACC1SY17_9APHY</name>
<reference evidence="1" key="1">
    <citation type="submission" date="2022-07" db="EMBL/GenBank/DDBJ databases">
        <title>Genome Sequence of Phlebia brevispora.</title>
        <authorList>
            <person name="Buettner E."/>
        </authorList>
    </citation>
    <scope>NUCLEOTIDE SEQUENCE</scope>
    <source>
        <strain evidence="1">MPL23</strain>
    </source>
</reference>
<organism evidence="1 2">
    <name type="scientific">Phlebia brevispora</name>
    <dbReference type="NCBI Taxonomy" id="194682"/>
    <lineage>
        <taxon>Eukaryota</taxon>
        <taxon>Fungi</taxon>
        <taxon>Dikarya</taxon>
        <taxon>Basidiomycota</taxon>
        <taxon>Agaricomycotina</taxon>
        <taxon>Agaricomycetes</taxon>
        <taxon>Polyporales</taxon>
        <taxon>Meruliaceae</taxon>
        <taxon>Phlebia</taxon>
    </lineage>
</organism>
<sequence>MDTANVMQSRVLPAEVCARIVRYAYRGDLPALCRTSKLFQEHAEARLYQEITLQDPRVVSRICGSLLAHEGRRASYLRRFWVSIETRPFLRVPVSEQFWRLISDVLPKADNLELLLAWNPEVCSSLLMDPTSVHFQLRDAIFQLSWDKHLVAFLQTQRKIHSLTISGVDVQADDNGTTRIQPISSDCLPELITYEGPLEVATELLSRPLRHVQAQIMDEDGDVLLTFLAKAARSSKTLRSLNAIVIPEFLVCDVLRILADSPLSEHLRHLGVLALPLSEVGPVVALAMFITYVPAVGTLRHAPVAAQVLPSRNVAN</sequence>